<evidence type="ECO:0000313" key="1">
    <source>
        <dbReference type="EMBL" id="KDQ49102.1"/>
    </source>
</evidence>
<dbReference type="Proteomes" id="UP000027265">
    <property type="component" value="Unassembled WGS sequence"/>
</dbReference>
<feature type="non-terminal residue" evidence="1">
    <location>
        <position position="113"/>
    </location>
</feature>
<protein>
    <submittedName>
        <fullName evidence="1">Uncharacterized protein</fullName>
    </submittedName>
</protein>
<dbReference type="InParanoid" id="A0A067PDJ2"/>
<dbReference type="HOGENOM" id="CLU_142395_0_0_1"/>
<dbReference type="AlphaFoldDB" id="A0A067PDJ2"/>
<sequence length="113" mass="12450">MNMVNSSTGFTPFLLKTGRSLCIIPPLIATNVADVSVLTLEGEAARASALIKQLEVDVLTTQDNLLAAMTSQALYVNTHRSKEDIFEVGDLVMLSTLHRRRDYMQRGEARVAK</sequence>
<evidence type="ECO:0000313" key="2">
    <source>
        <dbReference type="Proteomes" id="UP000027265"/>
    </source>
</evidence>
<name>A0A067PDJ2_9AGAM</name>
<dbReference type="STRING" id="933084.A0A067PDJ2"/>
<gene>
    <name evidence="1" type="ORF">JAAARDRAFT_110212</name>
</gene>
<organism evidence="1 2">
    <name type="scientific">Jaapia argillacea MUCL 33604</name>
    <dbReference type="NCBI Taxonomy" id="933084"/>
    <lineage>
        <taxon>Eukaryota</taxon>
        <taxon>Fungi</taxon>
        <taxon>Dikarya</taxon>
        <taxon>Basidiomycota</taxon>
        <taxon>Agaricomycotina</taxon>
        <taxon>Agaricomycetes</taxon>
        <taxon>Agaricomycetidae</taxon>
        <taxon>Jaapiales</taxon>
        <taxon>Jaapiaceae</taxon>
        <taxon>Jaapia</taxon>
    </lineage>
</organism>
<keyword evidence="2" id="KW-1185">Reference proteome</keyword>
<accession>A0A067PDJ2</accession>
<proteinExistence type="predicted"/>
<dbReference type="OrthoDB" id="2797467at2759"/>
<reference evidence="2" key="1">
    <citation type="journal article" date="2014" name="Proc. Natl. Acad. Sci. U.S.A.">
        <title>Extensive sampling of basidiomycete genomes demonstrates inadequacy of the white-rot/brown-rot paradigm for wood decay fungi.</title>
        <authorList>
            <person name="Riley R."/>
            <person name="Salamov A.A."/>
            <person name="Brown D.W."/>
            <person name="Nagy L.G."/>
            <person name="Floudas D."/>
            <person name="Held B.W."/>
            <person name="Levasseur A."/>
            <person name="Lombard V."/>
            <person name="Morin E."/>
            <person name="Otillar R."/>
            <person name="Lindquist E.A."/>
            <person name="Sun H."/>
            <person name="LaButti K.M."/>
            <person name="Schmutz J."/>
            <person name="Jabbour D."/>
            <person name="Luo H."/>
            <person name="Baker S.E."/>
            <person name="Pisabarro A.G."/>
            <person name="Walton J.D."/>
            <person name="Blanchette R.A."/>
            <person name="Henrissat B."/>
            <person name="Martin F."/>
            <person name="Cullen D."/>
            <person name="Hibbett D.S."/>
            <person name="Grigoriev I.V."/>
        </authorList>
    </citation>
    <scope>NUCLEOTIDE SEQUENCE [LARGE SCALE GENOMIC DNA]</scope>
    <source>
        <strain evidence="2">MUCL 33604</strain>
    </source>
</reference>
<dbReference type="EMBL" id="KL197808">
    <property type="protein sequence ID" value="KDQ49102.1"/>
    <property type="molecule type" value="Genomic_DNA"/>
</dbReference>